<evidence type="ECO:0000256" key="2">
    <source>
        <dbReference type="ARBA" id="ARBA00022679"/>
    </source>
</evidence>
<dbReference type="EC" id="2.7.7.7" evidence="11"/>
<comment type="caution">
    <text evidence="13">The sequence shown here is derived from an EMBL/GenBank/DDBJ whole genome shotgun (WGS) entry which is preliminary data.</text>
</comment>
<comment type="catalytic activity">
    <reaction evidence="10 11">
        <text>DNA(n) + a 2'-deoxyribonucleoside 5'-triphosphate = DNA(n+1) + diphosphate</text>
        <dbReference type="Rhea" id="RHEA:22508"/>
        <dbReference type="Rhea" id="RHEA-COMP:17339"/>
        <dbReference type="Rhea" id="RHEA-COMP:17340"/>
        <dbReference type="ChEBI" id="CHEBI:33019"/>
        <dbReference type="ChEBI" id="CHEBI:61560"/>
        <dbReference type="ChEBI" id="CHEBI:173112"/>
        <dbReference type="EC" id="2.7.7.7"/>
    </reaction>
</comment>
<dbReference type="InterPro" id="IPR045085">
    <property type="entry name" value="HLD_clamp_pol_III_gamma_tau"/>
</dbReference>
<dbReference type="NCBIfam" id="NF004046">
    <property type="entry name" value="PRK05563.1"/>
    <property type="match status" value="1"/>
</dbReference>
<dbReference type="CDD" id="cd00009">
    <property type="entry name" value="AAA"/>
    <property type="match status" value="1"/>
</dbReference>
<dbReference type="NCBIfam" id="TIGR02397">
    <property type="entry name" value="dnaX_nterm"/>
    <property type="match status" value="1"/>
</dbReference>
<dbReference type="Gene3D" id="1.10.8.60">
    <property type="match status" value="1"/>
</dbReference>
<dbReference type="Pfam" id="PF12169">
    <property type="entry name" value="DNA_pol3_gamma3"/>
    <property type="match status" value="1"/>
</dbReference>
<dbReference type="GO" id="GO:0005524">
    <property type="term" value="F:ATP binding"/>
    <property type="evidence" value="ECO:0007669"/>
    <property type="project" value="UniProtKB-KW"/>
</dbReference>
<dbReference type="Pfam" id="PF13177">
    <property type="entry name" value="DNA_pol3_delta2"/>
    <property type="match status" value="1"/>
</dbReference>
<dbReference type="GO" id="GO:0006261">
    <property type="term" value="P:DNA-templated DNA replication"/>
    <property type="evidence" value="ECO:0007669"/>
    <property type="project" value="TreeGrafter"/>
</dbReference>
<keyword evidence="4 11" id="KW-0235">DNA replication</keyword>
<name>A0A0G0C089_UNCC3</name>
<evidence type="ECO:0000256" key="4">
    <source>
        <dbReference type="ARBA" id="ARBA00022705"/>
    </source>
</evidence>
<organism evidence="13 14">
    <name type="scientific">candidate division CPR3 bacterium GW2011_GWF2_35_18</name>
    <dbReference type="NCBI Taxonomy" id="1618350"/>
    <lineage>
        <taxon>Bacteria</taxon>
        <taxon>Bacteria division CPR3</taxon>
    </lineage>
</organism>
<proteinExistence type="inferred from homology"/>
<dbReference type="AlphaFoldDB" id="A0A0G0C089"/>
<dbReference type="STRING" id="1618350.UR67_C0006G0063"/>
<evidence type="ECO:0000256" key="9">
    <source>
        <dbReference type="ARBA" id="ARBA00022932"/>
    </source>
</evidence>
<dbReference type="GO" id="GO:0009360">
    <property type="term" value="C:DNA polymerase III complex"/>
    <property type="evidence" value="ECO:0007669"/>
    <property type="project" value="InterPro"/>
</dbReference>
<dbReference type="GO" id="GO:0003677">
    <property type="term" value="F:DNA binding"/>
    <property type="evidence" value="ECO:0007669"/>
    <property type="project" value="InterPro"/>
</dbReference>
<keyword evidence="9 11" id="KW-0239">DNA-directed DNA polymerase</keyword>
<dbReference type="EMBL" id="LBQB01000006">
    <property type="protein sequence ID" value="KKP69496.1"/>
    <property type="molecule type" value="Genomic_DNA"/>
</dbReference>
<comment type="similarity">
    <text evidence="1 11">Belongs to the DnaX/STICHEL family.</text>
</comment>
<keyword evidence="6 11" id="KW-0547">Nucleotide-binding</keyword>
<comment type="subunit">
    <text evidence="11">DNA polymerase III contains a core (composed of alpha, epsilon and theta chains) that associates with a tau subunit. This core dimerizes to form the POLIII' complex. PolIII' associates with the gamma complex (composed of gamma, delta, delta', psi and chi chains) and with the beta chain to form the complete DNA polymerase III complex.</text>
</comment>
<evidence type="ECO:0000256" key="3">
    <source>
        <dbReference type="ARBA" id="ARBA00022695"/>
    </source>
</evidence>
<dbReference type="FunFam" id="3.40.50.300:FF:000014">
    <property type="entry name" value="DNA polymerase III subunit gamma/tau"/>
    <property type="match status" value="1"/>
</dbReference>
<reference evidence="13 14" key="1">
    <citation type="journal article" date="2015" name="Nature">
        <title>rRNA introns, odd ribosomes, and small enigmatic genomes across a large radiation of phyla.</title>
        <authorList>
            <person name="Brown C.T."/>
            <person name="Hug L.A."/>
            <person name="Thomas B.C."/>
            <person name="Sharon I."/>
            <person name="Castelle C.J."/>
            <person name="Singh A."/>
            <person name="Wilkins M.J."/>
            <person name="Williams K.H."/>
            <person name="Banfield J.F."/>
        </authorList>
    </citation>
    <scope>NUCLEOTIDE SEQUENCE [LARGE SCALE GENOMIC DNA]</scope>
</reference>
<keyword evidence="5" id="KW-0479">Metal-binding</keyword>
<dbReference type="GO" id="GO:0046872">
    <property type="term" value="F:metal ion binding"/>
    <property type="evidence" value="ECO:0007669"/>
    <property type="project" value="UniProtKB-KW"/>
</dbReference>
<dbReference type="Proteomes" id="UP000034581">
    <property type="component" value="Unassembled WGS sequence"/>
</dbReference>
<comment type="function">
    <text evidence="11">DNA polymerase III is a complex, multichain enzyme responsible for most of the replicative synthesis in bacteria. This DNA polymerase also exhibits 3' to 5' exonuclease activity.</text>
</comment>
<evidence type="ECO:0000256" key="10">
    <source>
        <dbReference type="ARBA" id="ARBA00049244"/>
    </source>
</evidence>
<keyword evidence="7" id="KW-0862">Zinc</keyword>
<dbReference type="InterPro" id="IPR012763">
    <property type="entry name" value="DNA_pol_III_sug/sutau_N"/>
</dbReference>
<keyword evidence="3 11" id="KW-0548">Nucleotidyltransferase</keyword>
<dbReference type="InterPro" id="IPR048448">
    <property type="entry name" value="DnaX-like_C"/>
</dbReference>
<dbReference type="PATRIC" id="fig|1618350.3.peg.873"/>
<keyword evidence="8 11" id="KW-0067">ATP-binding</keyword>
<evidence type="ECO:0000256" key="11">
    <source>
        <dbReference type="RuleBase" id="RU364063"/>
    </source>
</evidence>
<dbReference type="InterPro" id="IPR022754">
    <property type="entry name" value="DNA_pol_III_gamma-3"/>
</dbReference>
<dbReference type="InterPro" id="IPR008921">
    <property type="entry name" value="DNA_pol3_clamp-load_cplx_C"/>
</dbReference>
<dbReference type="InterPro" id="IPR027417">
    <property type="entry name" value="P-loop_NTPase"/>
</dbReference>
<dbReference type="SUPFAM" id="SSF48019">
    <property type="entry name" value="post-AAA+ oligomerization domain-like"/>
    <property type="match status" value="1"/>
</dbReference>
<dbReference type="GO" id="GO:0003887">
    <property type="term" value="F:DNA-directed DNA polymerase activity"/>
    <property type="evidence" value="ECO:0007669"/>
    <property type="project" value="UniProtKB-KW"/>
</dbReference>
<evidence type="ECO:0000256" key="1">
    <source>
        <dbReference type="ARBA" id="ARBA00006360"/>
    </source>
</evidence>
<evidence type="ECO:0000259" key="12">
    <source>
        <dbReference type="SMART" id="SM00382"/>
    </source>
</evidence>
<dbReference type="PANTHER" id="PTHR11669:SF0">
    <property type="entry name" value="PROTEIN STICHEL-LIKE 2"/>
    <property type="match status" value="1"/>
</dbReference>
<dbReference type="SMART" id="SM00382">
    <property type="entry name" value="AAA"/>
    <property type="match status" value="1"/>
</dbReference>
<evidence type="ECO:0000313" key="14">
    <source>
        <dbReference type="Proteomes" id="UP000034581"/>
    </source>
</evidence>
<dbReference type="Gene3D" id="3.40.50.300">
    <property type="entry name" value="P-loop containing nucleotide triphosphate hydrolases"/>
    <property type="match status" value="1"/>
</dbReference>
<keyword evidence="2 11" id="KW-0808">Transferase</keyword>
<dbReference type="Pfam" id="PF20964">
    <property type="entry name" value="DnaX_C"/>
    <property type="match status" value="1"/>
</dbReference>
<evidence type="ECO:0000256" key="5">
    <source>
        <dbReference type="ARBA" id="ARBA00022723"/>
    </source>
</evidence>
<dbReference type="PANTHER" id="PTHR11669">
    <property type="entry name" value="REPLICATION FACTOR C / DNA POLYMERASE III GAMMA-TAU SUBUNIT"/>
    <property type="match status" value="1"/>
</dbReference>
<sequence>MSEVLYRKYRPQNFSEIVGQEAITQTLQEALASGRIAHAYLFSGPKGTGKTTTARVLSKVLNCLNLKGKKNDKFPQEPCNKCDHCLEISQGNFLDLIEIDAASNRGIDEIRDLKEKVVYPPSVGKFKIYIIDEVHMLTKEAANALLKTLEEPPTYVIFILCTTEAHKILPTVISRCQRYDFKRASSPQIVKRLEQVLKKENIEFENEALIKIAQSSSGGFRDAEALLSKLLSLSDKEKLTKEVVTRKLGLIESTTIAKIIENLLAGEAKEVILKLRDFEQKGIEITYLIEKMIEYLRVLLLIKAGVEIELLDLIEEDYKHFLTKSSLYETTEITGLLYSLSEILKDTKYAFVSSLPLEMLAIKRSLQKKKDPGNNSSKRELTEKGKSFDKVENKTIETAPKEILAPDHIVQEISVVDDTENVKEEDQRMLEQIILKWQDFLKGVRPHNHSIEALLKASQPKVVKNKTLHLEFFYTFHKERIEDTKSLQIIEKVLSDLLGQTMRIKCLLGIKGKKIEHKGKNAKTIAKTEKIVQNDLLQTATEIFGGAVLES</sequence>
<dbReference type="InterPro" id="IPR003593">
    <property type="entry name" value="AAA+_ATPase"/>
</dbReference>
<accession>A0A0G0C089</accession>
<evidence type="ECO:0000256" key="8">
    <source>
        <dbReference type="ARBA" id="ARBA00022840"/>
    </source>
</evidence>
<protein>
    <recommendedName>
        <fullName evidence="11">DNA polymerase III subunit gamma/tau</fullName>
        <ecNumber evidence="11">2.7.7.7</ecNumber>
    </recommendedName>
</protein>
<gene>
    <name evidence="11" type="primary">dnaX</name>
    <name evidence="13" type="ORF">UR67_C0006G0063</name>
</gene>
<evidence type="ECO:0000313" key="13">
    <source>
        <dbReference type="EMBL" id="KKP69496.1"/>
    </source>
</evidence>
<dbReference type="Gene3D" id="1.20.272.10">
    <property type="match status" value="1"/>
</dbReference>
<evidence type="ECO:0000256" key="7">
    <source>
        <dbReference type="ARBA" id="ARBA00022833"/>
    </source>
</evidence>
<evidence type="ECO:0000256" key="6">
    <source>
        <dbReference type="ARBA" id="ARBA00022741"/>
    </source>
</evidence>
<dbReference type="SUPFAM" id="SSF52540">
    <property type="entry name" value="P-loop containing nucleoside triphosphate hydrolases"/>
    <property type="match status" value="1"/>
</dbReference>
<feature type="domain" description="AAA+ ATPase" evidence="12">
    <location>
        <begin position="36"/>
        <end position="194"/>
    </location>
</feature>
<dbReference type="Pfam" id="PF22608">
    <property type="entry name" value="DNAX_ATPase_lid"/>
    <property type="match status" value="1"/>
</dbReference>
<dbReference type="InterPro" id="IPR050238">
    <property type="entry name" value="DNA_Rep/Repair_Clamp_Loader"/>
</dbReference>